<dbReference type="EC" id="3.4.21.-" evidence="7"/>
<accession>A0A8A4TSP5</accession>
<feature type="compositionally biased region" description="Basic residues" evidence="9">
    <location>
        <begin position="592"/>
        <end position="603"/>
    </location>
</feature>
<feature type="region of interest" description="Disordered" evidence="9">
    <location>
        <begin position="1114"/>
        <end position="1135"/>
    </location>
</feature>
<evidence type="ECO:0000256" key="2">
    <source>
        <dbReference type="ARBA" id="ARBA00008524"/>
    </source>
</evidence>
<keyword evidence="6 7" id="KW-0720">Serine protease</keyword>
<proteinExistence type="inferred from homology"/>
<dbReference type="Gene3D" id="3.30.750.44">
    <property type="match status" value="1"/>
</dbReference>
<dbReference type="GO" id="GO:0005737">
    <property type="term" value="C:cytoplasm"/>
    <property type="evidence" value="ECO:0007669"/>
    <property type="project" value="UniProtKB-SubCell"/>
</dbReference>
<dbReference type="Pfam" id="PF14684">
    <property type="entry name" value="Tricorn_C1"/>
    <property type="match status" value="1"/>
</dbReference>
<gene>
    <name evidence="11" type="ORF">J3U87_08625</name>
</gene>
<evidence type="ECO:0000256" key="1">
    <source>
        <dbReference type="ARBA" id="ARBA00004496"/>
    </source>
</evidence>
<dbReference type="InterPro" id="IPR005151">
    <property type="entry name" value="Tail-specific_protease"/>
</dbReference>
<dbReference type="InterPro" id="IPR028204">
    <property type="entry name" value="Tricorn_C1"/>
</dbReference>
<evidence type="ECO:0000256" key="8">
    <source>
        <dbReference type="PIRSR" id="PIRSR036421-1"/>
    </source>
</evidence>
<dbReference type="Pfam" id="PF03572">
    <property type="entry name" value="Peptidase_S41"/>
    <property type="match status" value="1"/>
</dbReference>
<organism evidence="11 12">
    <name type="scientific">Sulfidibacter corallicola</name>
    <dbReference type="NCBI Taxonomy" id="2818388"/>
    <lineage>
        <taxon>Bacteria</taxon>
        <taxon>Pseudomonadati</taxon>
        <taxon>Acidobacteriota</taxon>
        <taxon>Holophagae</taxon>
        <taxon>Acanthopleuribacterales</taxon>
        <taxon>Acanthopleuribacteraceae</taxon>
        <taxon>Sulfidibacter</taxon>
    </lineage>
</organism>
<dbReference type="Gene3D" id="3.90.226.10">
    <property type="entry name" value="2-enoyl-CoA Hydratase, Chain A, domain 1"/>
    <property type="match status" value="1"/>
</dbReference>
<feature type="active site" description="Charge relay system" evidence="8">
    <location>
        <position position="792"/>
    </location>
</feature>
<keyword evidence="5 7" id="KW-0378">Hydrolase</keyword>
<dbReference type="CDD" id="cd07562">
    <property type="entry name" value="Peptidase_S41_TRI"/>
    <property type="match status" value="1"/>
</dbReference>
<evidence type="ECO:0000256" key="6">
    <source>
        <dbReference type="ARBA" id="ARBA00022825"/>
    </source>
</evidence>
<dbReference type="Gene3D" id="2.120.10.60">
    <property type="entry name" value="Tricorn protease N-terminal domain"/>
    <property type="match status" value="1"/>
</dbReference>
<dbReference type="Pfam" id="PF14685">
    <property type="entry name" value="PDZ_Tricorn"/>
    <property type="match status" value="1"/>
</dbReference>
<dbReference type="GO" id="GO:0008236">
    <property type="term" value="F:serine-type peptidase activity"/>
    <property type="evidence" value="ECO:0007669"/>
    <property type="project" value="UniProtKB-UniRule"/>
</dbReference>
<dbReference type="PANTHER" id="PTHR43253">
    <property type="entry name" value="TRICORN PROTEASE HOMOLOG 2-RELATED"/>
    <property type="match status" value="1"/>
</dbReference>
<protein>
    <recommendedName>
        <fullName evidence="7">Tricorn protease homolog</fullName>
        <ecNumber evidence="7">3.4.21.-</ecNumber>
    </recommendedName>
</protein>
<keyword evidence="3 7" id="KW-0963">Cytoplasm</keyword>
<feature type="region of interest" description="Disordered" evidence="9">
    <location>
        <begin position="559"/>
        <end position="606"/>
    </location>
</feature>
<evidence type="ECO:0000259" key="10">
    <source>
        <dbReference type="SMART" id="SM00245"/>
    </source>
</evidence>
<dbReference type="KEGG" id="scor:J3U87_08625"/>
<feature type="active site" description="Charge relay system" evidence="8">
    <location>
        <position position="1074"/>
    </location>
</feature>
<dbReference type="PANTHER" id="PTHR43253:SF1">
    <property type="entry name" value="TRICORN PROTEASE HOMOLOG 2-RELATED"/>
    <property type="match status" value="1"/>
</dbReference>
<dbReference type="SUPFAM" id="SSF50156">
    <property type="entry name" value="PDZ domain-like"/>
    <property type="match status" value="1"/>
</dbReference>
<dbReference type="Pfam" id="PF26550">
    <property type="entry name" value="Tricorn_2nd"/>
    <property type="match status" value="1"/>
</dbReference>
<evidence type="ECO:0000313" key="12">
    <source>
        <dbReference type="Proteomes" id="UP000663929"/>
    </source>
</evidence>
<dbReference type="Gene3D" id="2.130.10.10">
    <property type="entry name" value="YVTN repeat-like/Quinoprotein amine dehydrogenase"/>
    <property type="match status" value="1"/>
</dbReference>
<comment type="similarity">
    <text evidence="2 7">Belongs to the peptidase S41B family.</text>
</comment>
<dbReference type="InterPro" id="IPR029414">
    <property type="entry name" value="Tricorn_PDZ"/>
</dbReference>
<dbReference type="InterPro" id="IPR036034">
    <property type="entry name" value="PDZ_sf"/>
</dbReference>
<dbReference type="EMBL" id="CP071793">
    <property type="protein sequence ID" value="QTD52523.1"/>
    <property type="molecule type" value="Genomic_DNA"/>
</dbReference>
<evidence type="ECO:0000256" key="9">
    <source>
        <dbReference type="SAM" id="MobiDB-lite"/>
    </source>
</evidence>
<evidence type="ECO:0000256" key="3">
    <source>
        <dbReference type="ARBA" id="ARBA00022490"/>
    </source>
</evidence>
<comment type="function">
    <text evidence="7">Degrades oligopeptides.</text>
</comment>
<keyword evidence="4 7" id="KW-0645">Protease</keyword>
<evidence type="ECO:0000256" key="5">
    <source>
        <dbReference type="ARBA" id="ARBA00022801"/>
    </source>
</evidence>
<dbReference type="InterPro" id="IPR012393">
    <property type="entry name" value="Tricorn_protease"/>
</dbReference>
<evidence type="ECO:0000313" key="11">
    <source>
        <dbReference type="EMBL" id="QTD52523.1"/>
    </source>
</evidence>
<evidence type="ECO:0000256" key="4">
    <source>
        <dbReference type="ARBA" id="ARBA00022670"/>
    </source>
</evidence>
<dbReference type="Proteomes" id="UP000663929">
    <property type="component" value="Chromosome"/>
</dbReference>
<dbReference type="AlphaFoldDB" id="A0A8A4TSP5"/>
<dbReference type="InterPro" id="IPR029045">
    <property type="entry name" value="ClpP/crotonase-like_dom_sf"/>
</dbReference>
<feature type="active site" description="Nucleophile" evidence="8">
    <location>
        <position position="1016"/>
    </location>
</feature>
<feature type="domain" description="Tail specific protease" evidence="10">
    <location>
        <begin position="895"/>
        <end position="1085"/>
    </location>
</feature>
<dbReference type="SMART" id="SM00245">
    <property type="entry name" value="TSPc"/>
    <property type="match status" value="1"/>
</dbReference>
<comment type="subcellular location">
    <subcellularLocation>
        <location evidence="1 7">Cytoplasm</location>
    </subcellularLocation>
</comment>
<name>A0A8A4TSP5_SULCO</name>
<evidence type="ECO:0000256" key="7">
    <source>
        <dbReference type="PIRNR" id="PIRNR036421"/>
    </source>
</evidence>
<reference evidence="11" key="1">
    <citation type="submission" date="2021-03" db="EMBL/GenBank/DDBJ databases">
        <title>Acanthopleuribacteraceae sp. M133.</title>
        <authorList>
            <person name="Wang G."/>
        </authorList>
    </citation>
    <scope>NUCLEOTIDE SEQUENCE</scope>
    <source>
        <strain evidence="11">M133</strain>
    </source>
</reference>
<dbReference type="InterPro" id="IPR015943">
    <property type="entry name" value="WD40/YVTN_repeat-like_dom_sf"/>
</dbReference>
<dbReference type="Pfam" id="PF26549">
    <property type="entry name" value="Tricorn_N"/>
    <property type="match status" value="1"/>
</dbReference>
<feature type="compositionally biased region" description="Acidic residues" evidence="9">
    <location>
        <begin position="567"/>
        <end position="588"/>
    </location>
</feature>
<dbReference type="SUPFAM" id="SSF69304">
    <property type="entry name" value="Tricorn protease N-terminal domain"/>
    <property type="match status" value="2"/>
</dbReference>
<dbReference type="GO" id="GO:0006508">
    <property type="term" value="P:proteolysis"/>
    <property type="evidence" value="ECO:0007669"/>
    <property type="project" value="UniProtKB-UniRule"/>
</dbReference>
<keyword evidence="12" id="KW-1185">Reference proteome</keyword>
<dbReference type="SUPFAM" id="SSF52096">
    <property type="entry name" value="ClpP/crotonase"/>
    <property type="match status" value="1"/>
</dbReference>
<dbReference type="RefSeq" id="WP_237382631.1">
    <property type="nucleotide sequence ID" value="NZ_CP071793.1"/>
</dbReference>
<dbReference type="PIRSF" id="PIRSF036421">
    <property type="entry name" value="Tricorn_protease"/>
    <property type="match status" value="1"/>
</dbReference>
<sequence length="1135" mass="127205">MRPKAYPSAVQKPNRIIPQMLFCLISLCLGNLIASDGYQPHGGMIRYPDVSQTHIVFSYANDLWLVPREGGTATPLASPGGTELTPRFSPDGETVAFSANFDGDEDLYTIPTSGGIPDRVTHHPGFEFLSDWTPDGQSLIFFSRSIEGFPRATQLFTVSATGGLPTKMPVPYGANGTIHSDGEWLAYTPRFRDYRTWKRYRGGQAAEIWLFNLENNSSKKVTDWEGTDTMPMWHGKTLYYLSDNGPNHRLNIWAYDTESGQRRQVTKLADYDVKFPSIGPGPNGQGEIVFQYGSQLHLLDLAKGTHAAVSVRLPGSRPALRTAPVDAAENLTTNRFLSSSAKRVAVEARGDIWTLPVKHGTPRNLTRTSGRAERDPAWSPDGKWIAFFADDDYEQGYNLFITQSDGRGETRKLTNLDKQYLFTPSWSPNSEKIAFWNQLGQLFLHDLASGQTKEIAKDRFGGTSSLAWTHDSRWLAMSLSLEATNALFVYHTETDKLHQLTSGMFNDYRPTFDEKGKYLAFLSDRHAADPTYEDYGTTWVYSGQDRILVVPLKKGEKVPFAPKSDEESFEDDDDAGENGKDEDDEDDEKDSKKKGKKKKGKKDAKKDKDDVKPIEFDLDGFEKRAVPVPVDHGNLSNLVFGRKAKLFYIRGAANRDRKSNQLTMVDLKDAELEEKTVVKGLVSFMLSEKREKMLVFKAPKRMAVIDAKPKQKMKDMVSTKGMTVQVNPREEWTQIFHEAWRLYREFFYAPNMHGLDWKAVRDSYAEMLADATTRGEVGYVLSEMISELNVGHAYHGNARDKGRPSNVNVGLLGADFSLENDAFRIRKIYRGGDWDASVRSPLDLPGIDVAEGDYLLAVNGEPLDTTKDVWASFLNLANRVVTLTVSKKPAMDDEARQVVVRTLRSDSELRLRDWIERNRDYVAKKTGGKVGYIYVRNTGIPGQNDLIRQLIGQRRKQALIIDERWNGGGQIPTRFIELLNRPLVNHWSLRVEEDVPWPPDAHHGPKCMLINGSAGSGGDHFPFLFRRMGLGKLIGTRTWGGLVGLSGGPRFVDGGVVTVPSFAFFETDGTWGIEGHGVDPDIEVVADPAKMVDGADPQLDRAIEQMLEELKTYPKIPKRPAYPDRSGMGLPDSEK</sequence>
<dbReference type="Gene3D" id="2.30.42.10">
    <property type="match status" value="1"/>
</dbReference>